<dbReference type="PANTHER" id="PTHR34352:SF1">
    <property type="entry name" value="PROTEIN YHFA"/>
    <property type="match status" value="1"/>
</dbReference>
<dbReference type="Pfam" id="PF02566">
    <property type="entry name" value="OsmC"/>
    <property type="match status" value="1"/>
</dbReference>
<dbReference type="AlphaFoldDB" id="A0A381SN27"/>
<protein>
    <recommendedName>
        <fullName evidence="2">OsmC family protein</fullName>
    </recommendedName>
</protein>
<name>A0A381SN27_9ZZZZ</name>
<proteinExistence type="predicted"/>
<dbReference type="SUPFAM" id="SSF82784">
    <property type="entry name" value="OsmC-like"/>
    <property type="match status" value="1"/>
</dbReference>
<reference evidence="1" key="1">
    <citation type="submission" date="2018-05" db="EMBL/GenBank/DDBJ databases">
        <authorList>
            <person name="Lanie J.A."/>
            <person name="Ng W.-L."/>
            <person name="Kazmierczak K.M."/>
            <person name="Andrzejewski T.M."/>
            <person name="Davidsen T.M."/>
            <person name="Wayne K.J."/>
            <person name="Tettelin H."/>
            <person name="Glass J.I."/>
            <person name="Rusch D."/>
            <person name="Podicherti R."/>
            <person name="Tsui H.-C.T."/>
            <person name="Winkler M.E."/>
        </authorList>
    </citation>
    <scope>NUCLEOTIDE SEQUENCE</scope>
</reference>
<dbReference type="InterPro" id="IPR003718">
    <property type="entry name" value="OsmC/Ohr_fam"/>
</dbReference>
<dbReference type="InterPro" id="IPR036102">
    <property type="entry name" value="OsmC/Ohrsf"/>
</dbReference>
<dbReference type="EMBL" id="UINC01003338">
    <property type="protein sequence ID" value="SVA05430.1"/>
    <property type="molecule type" value="Genomic_DNA"/>
</dbReference>
<dbReference type="Gene3D" id="3.30.300.20">
    <property type="match status" value="1"/>
</dbReference>
<evidence type="ECO:0008006" key="2">
    <source>
        <dbReference type="Google" id="ProtNLM"/>
    </source>
</evidence>
<dbReference type="InterPro" id="IPR015946">
    <property type="entry name" value="KH_dom-like_a/b"/>
</dbReference>
<dbReference type="PANTHER" id="PTHR34352">
    <property type="entry name" value="PROTEIN YHFA"/>
    <property type="match status" value="1"/>
</dbReference>
<feature type="non-terminal residue" evidence="1">
    <location>
        <position position="1"/>
    </location>
</feature>
<evidence type="ECO:0000313" key="1">
    <source>
        <dbReference type="EMBL" id="SVA05430.1"/>
    </source>
</evidence>
<accession>A0A381SN27</accession>
<gene>
    <name evidence="1" type="ORF">METZ01_LOCUS58284</name>
</gene>
<organism evidence="1">
    <name type="scientific">marine metagenome</name>
    <dbReference type="NCBI Taxonomy" id="408172"/>
    <lineage>
        <taxon>unclassified sequences</taxon>
        <taxon>metagenomes</taxon>
        <taxon>ecological metagenomes</taxon>
    </lineage>
</organism>
<sequence length="97" mass="10823">VQMLSAALAGCMAIDLVDILAKMRTPADSLRIDLEVERATQTPRRVVTAEMVFTILGDVPEKNVSRAIDMSRKTYCSVWHSLQPDIKFQTAFKLNPS</sequence>